<dbReference type="InterPro" id="IPR006671">
    <property type="entry name" value="Cyclin_N"/>
</dbReference>
<gene>
    <name evidence="4" type="ORF">PCOR1465_LOCUS1105</name>
</gene>
<accession>A0A7S1MZW9</accession>
<evidence type="ECO:0000313" key="4">
    <source>
        <dbReference type="EMBL" id="CAD8988316.1"/>
    </source>
</evidence>
<keyword evidence="1" id="KW-0195">Cyclin</keyword>
<sequence>MCAALLHASDASLLCCAENSDSLDNLEESPSHSRGSAAVQETSDGNDVFSNQQDERDFGDHAGFFQGEGSADYREVLLAMEAKEKDFMPCWEKVDAQGEGMLEHRSRVVTCMQDLCRKLRFGDSTFFAAVNLLDRFLSVHAVKDDLRVLFPLIGIACVSIAAKMAEVHIPSLRSLQALMGPNLPFNAQHIQRTEMGILSSLGWAVNCITPYTVLAYVVKQKCAERPDREGLALAVFQEAVQQLRTSVLGKEYLVRSATESARACVALAFEGALEANAQQRQANDDGAIKRNREGFETGAYPNKRARSPTTPLCSQWLF</sequence>
<dbReference type="SMART" id="SM00385">
    <property type="entry name" value="CYCLIN"/>
    <property type="match status" value="1"/>
</dbReference>
<evidence type="ECO:0000259" key="3">
    <source>
        <dbReference type="SMART" id="SM00385"/>
    </source>
</evidence>
<dbReference type="EMBL" id="HBFZ01001648">
    <property type="protein sequence ID" value="CAD8988316.1"/>
    <property type="molecule type" value="Transcribed_RNA"/>
</dbReference>
<feature type="domain" description="Cyclin-like" evidence="3">
    <location>
        <begin position="110"/>
        <end position="199"/>
    </location>
</feature>
<organism evidence="4">
    <name type="scientific">Phaeocystis cordata</name>
    <dbReference type="NCBI Taxonomy" id="118079"/>
    <lineage>
        <taxon>Eukaryota</taxon>
        <taxon>Haptista</taxon>
        <taxon>Haptophyta</taxon>
        <taxon>Prymnesiophyceae</taxon>
        <taxon>Phaeocystales</taxon>
        <taxon>Phaeocystaceae</taxon>
        <taxon>Phaeocystis</taxon>
    </lineage>
</organism>
<feature type="region of interest" description="Disordered" evidence="2">
    <location>
        <begin position="25"/>
        <end position="52"/>
    </location>
</feature>
<evidence type="ECO:0000256" key="2">
    <source>
        <dbReference type="SAM" id="MobiDB-lite"/>
    </source>
</evidence>
<dbReference type="PANTHER" id="PTHR10177">
    <property type="entry name" value="CYCLINS"/>
    <property type="match status" value="1"/>
</dbReference>
<protein>
    <recommendedName>
        <fullName evidence="3">Cyclin-like domain-containing protein</fullName>
    </recommendedName>
</protein>
<comment type="similarity">
    <text evidence="1">Belongs to the cyclin family.</text>
</comment>
<reference evidence="4" key="1">
    <citation type="submission" date="2021-01" db="EMBL/GenBank/DDBJ databases">
        <authorList>
            <person name="Corre E."/>
            <person name="Pelletier E."/>
            <person name="Niang G."/>
            <person name="Scheremetjew M."/>
            <person name="Finn R."/>
            <person name="Kale V."/>
            <person name="Holt S."/>
            <person name="Cochrane G."/>
            <person name="Meng A."/>
            <person name="Brown T."/>
            <person name="Cohen L."/>
        </authorList>
    </citation>
    <scope>NUCLEOTIDE SEQUENCE</scope>
    <source>
        <strain evidence="4">RCC1383</strain>
    </source>
</reference>
<dbReference type="AlphaFoldDB" id="A0A7S1MZW9"/>
<name>A0A7S1MZW9_9EUKA</name>
<proteinExistence type="inferred from homology"/>
<dbReference type="InterPro" id="IPR013763">
    <property type="entry name" value="Cyclin-like_dom"/>
</dbReference>
<dbReference type="Pfam" id="PF00134">
    <property type="entry name" value="Cyclin_N"/>
    <property type="match status" value="1"/>
</dbReference>
<feature type="compositionally biased region" description="Polar residues" evidence="2">
    <location>
        <begin position="39"/>
        <end position="52"/>
    </location>
</feature>
<dbReference type="Gene3D" id="1.10.472.10">
    <property type="entry name" value="Cyclin-like"/>
    <property type="match status" value="2"/>
</dbReference>
<dbReference type="InterPro" id="IPR039361">
    <property type="entry name" value="Cyclin"/>
</dbReference>
<dbReference type="SUPFAM" id="SSF47954">
    <property type="entry name" value="Cyclin-like"/>
    <property type="match status" value="1"/>
</dbReference>
<dbReference type="InterPro" id="IPR036915">
    <property type="entry name" value="Cyclin-like_sf"/>
</dbReference>
<evidence type="ECO:0000256" key="1">
    <source>
        <dbReference type="RuleBase" id="RU000383"/>
    </source>
</evidence>